<evidence type="ECO:0000256" key="1">
    <source>
        <dbReference type="ARBA" id="ARBA00004651"/>
    </source>
</evidence>
<dbReference type="PROSITE" id="PS50928">
    <property type="entry name" value="ABC_TM1"/>
    <property type="match status" value="1"/>
</dbReference>
<feature type="transmembrane region" description="Helical" evidence="7">
    <location>
        <begin position="153"/>
        <end position="172"/>
    </location>
</feature>
<protein>
    <submittedName>
        <fullName evidence="9">ABC transporter permease</fullName>
    </submittedName>
</protein>
<accession>A0ABU2XAW6</accession>
<keyword evidence="6 7" id="KW-0472">Membrane</keyword>
<dbReference type="InterPro" id="IPR000515">
    <property type="entry name" value="MetI-like"/>
</dbReference>
<dbReference type="InterPro" id="IPR050366">
    <property type="entry name" value="BP-dependent_transpt_permease"/>
</dbReference>
<evidence type="ECO:0000256" key="2">
    <source>
        <dbReference type="ARBA" id="ARBA00022448"/>
    </source>
</evidence>
<keyword evidence="3" id="KW-1003">Cell membrane</keyword>
<dbReference type="PANTHER" id="PTHR43386">
    <property type="entry name" value="OLIGOPEPTIDE TRANSPORT SYSTEM PERMEASE PROTEIN APPC"/>
    <property type="match status" value="1"/>
</dbReference>
<dbReference type="RefSeq" id="WP_311723439.1">
    <property type="nucleotide sequence ID" value="NZ_JAVRFD010000004.1"/>
</dbReference>
<evidence type="ECO:0000256" key="7">
    <source>
        <dbReference type="RuleBase" id="RU363032"/>
    </source>
</evidence>
<comment type="subcellular location">
    <subcellularLocation>
        <location evidence="1 7">Cell membrane</location>
        <topology evidence="1 7">Multi-pass membrane protein</topology>
    </subcellularLocation>
</comment>
<comment type="caution">
    <text evidence="9">The sequence shown here is derived from an EMBL/GenBank/DDBJ whole genome shotgun (WGS) entry which is preliminary data.</text>
</comment>
<dbReference type="Gene3D" id="1.10.3720.10">
    <property type="entry name" value="MetI-like"/>
    <property type="match status" value="1"/>
</dbReference>
<dbReference type="PANTHER" id="PTHR43386:SF1">
    <property type="entry name" value="D,D-DIPEPTIDE TRANSPORT SYSTEM PERMEASE PROTEIN DDPC-RELATED"/>
    <property type="match status" value="1"/>
</dbReference>
<sequence length="304" mass="32172">MTATLPPPATAAPERPAGRGLLRLALRSRRLAFGLGILAIFTLTALIGPWLVDDPEAVSVDLGQAPSGAHWLGTTQTGQDVFAQLVVSARGTLLIGAAAAVVATVISVVIGIGGGFLGGVADETISLISNVFLVIPGLPLVIVVAAYVKGDGVLSTILVIALTSWAASARVLRAQTLSLRTRDYVLAARVYGEKRWRIVLVEILPNELAIIVSQFIHAVIFAVLTQAGLAFLGLADPSYLTWGTMLYFAQNAEALAGGAWWWFIPPGLGIALLGTALSLISFGLDEVLDPRLRTRRPRQRKEAR</sequence>
<dbReference type="CDD" id="cd06261">
    <property type="entry name" value="TM_PBP2"/>
    <property type="match status" value="1"/>
</dbReference>
<comment type="similarity">
    <text evidence="7">Belongs to the binding-protein-dependent transport system permease family.</text>
</comment>
<dbReference type="InterPro" id="IPR035906">
    <property type="entry name" value="MetI-like_sf"/>
</dbReference>
<feature type="domain" description="ABC transmembrane type-1" evidence="8">
    <location>
        <begin position="89"/>
        <end position="281"/>
    </location>
</feature>
<keyword evidence="2 7" id="KW-0813">Transport</keyword>
<keyword evidence="5 7" id="KW-1133">Transmembrane helix</keyword>
<feature type="transmembrane region" description="Helical" evidence="7">
    <location>
        <begin position="215"/>
        <end position="240"/>
    </location>
</feature>
<proteinExistence type="inferred from homology"/>
<dbReference type="EMBL" id="JAVRFD010000004">
    <property type="protein sequence ID" value="MDT0543064.1"/>
    <property type="molecule type" value="Genomic_DNA"/>
</dbReference>
<feature type="transmembrane region" description="Helical" evidence="7">
    <location>
        <begin position="31"/>
        <end position="52"/>
    </location>
</feature>
<gene>
    <name evidence="9" type="ORF">RND15_10055</name>
</gene>
<feature type="transmembrane region" description="Helical" evidence="7">
    <location>
        <begin position="93"/>
        <end position="120"/>
    </location>
</feature>
<evidence type="ECO:0000313" key="10">
    <source>
        <dbReference type="Proteomes" id="UP001180754"/>
    </source>
</evidence>
<evidence type="ECO:0000259" key="8">
    <source>
        <dbReference type="PROSITE" id="PS50928"/>
    </source>
</evidence>
<evidence type="ECO:0000313" key="9">
    <source>
        <dbReference type="EMBL" id="MDT0543064.1"/>
    </source>
</evidence>
<dbReference type="SUPFAM" id="SSF161098">
    <property type="entry name" value="MetI-like"/>
    <property type="match status" value="1"/>
</dbReference>
<organism evidence="9 10">
    <name type="scientific">Streptomyces lonegramiae</name>
    <dbReference type="NCBI Taxonomy" id="3075524"/>
    <lineage>
        <taxon>Bacteria</taxon>
        <taxon>Bacillati</taxon>
        <taxon>Actinomycetota</taxon>
        <taxon>Actinomycetes</taxon>
        <taxon>Kitasatosporales</taxon>
        <taxon>Streptomycetaceae</taxon>
        <taxon>Streptomyces</taxon>
    </lineage>
</organism>
<keyword evidence="10" id="KW-1185">Reference proteome</keyword>
<keyword evidence="4 7" id="KW-0812">Transmembrane</keyword>
<evidence type="ECO:0000256" key="5">
    <source>
        <dbReference type="ARBA" id="ARBA00022989"/>
    </source>
</evidence>
<dbReference type="Pfam" id="PF00528">
    <property type="entry name" value="BPD_transp_1"/>
    <property type="match status" value="1"/>
</dbReference>
<evidence type="ECO:0000256" key="3">
    <source>
        <dbReference type="ARBA" id="ARBA00022475"/>
    </source>
</evidence>
<reference evidence="9" key="1">
    <citation type="submission" date="2024-05" db="EMBL/GenBank/DDBJ databases">
        <title>30 novel species of actinomycetes from the DSMZ collection.</title>
        <authorList>
            <person name="Nouioui I."/>
        </authorList>
    </citation>
    <scope>NUCLEOTIDE SEQUENCE</scope>
    <source>
        <strain evidence="9">DSM 41529</strain>
    </source>
</reference>
<evidence type="ECO:0000256" key="4">
    <source>
        <dbReference type="ARBA" id="ARBA00022692"/>
    </source>
</evidence>
<feature type="transmembrane region" description="Helical" evidence="7">
    <location>
        <begin position="260"/>
        <end position="284"/>
    </location>
</feature>
<dbReference type="Proteomes" id="UP001180754">
    <property type="component" value="Unassembled WGS sequence"/>
</dbReference>
<name>A0ABU2XAW6_9ACTN</name>
<evidence type="ECO:0000256" key="6">
    <source>
        <dbReference type="ARBA" id="ARBA00023136"/>
    </source>
</evidence>
<feature type="transmembrane region" description="Helical" evidence="7">
    <location>
        <begin position="127"/>
        <end position="147"/>
    </location>
</feature>